<feature type="compositionally biased region" description="Basic and acidic residues" evidence="1">
    <location>
        <begin position="1"/>
        <end position="15"/>
    </location>
</feature>
<dbReference type="AlphaFoldDB" id="A0A9P2TA59"/>
<evidence type="ECO:0000256" key="1">
    <source>
        <dbReference type="SAM" id="MobiDB-lite"/>
    </source>
</evidence>
<dbReference type="EMBL" id="AOSG01000054">
    <property type="protein sequence ID" value="EOR71003.1"/>
    <property type="molecule type" value="Genomic_DNA"/>
</dbReference>
<dbReference type="Gene3D" id="3.40.50.300">
    <property type="entry name" value="P-loop containing nucleotide triphosphate hydrolases"/>
    <property type="match status" value="1"/>
</dbReference>
<organism evidence="2 3">
    <name type="scientific">Thermobifida fusca TM51</name>
    <dbReference type="NCBI Taxonomy" id="1169414"/>
    <lineage>
        <taxon>Bacteria</taxon>
        <taxon>Bacillati</taxon>
        <taxon>Actinomycetota</taxon>
        <taxon>Actinomycetes</taxon>
        <taxon>Streptosporangiales</taxon>
        <taxon>Nocardiopsidaceae</taxon>
        <taxon>Thermobifida</taxon>
    </lineage>
</organism>
<evidence type="ECO:0008006" key="4">
    <source>
        <dbReference type="Google" id="ProtNLM"/>
    </source>
</evidence>
<accession>A0A9P2TA59</accession>
<comment type="caution">
    <text evidence="2">The sequence shown here is derived from an EMBL/GenBank/DDBJ whole genome shotgun (WGS) entry which is preliminary data.</text>
</comment>
<sequence length="201" mass="22157">MVHEKTGGDRLDSETVKSLAEASRTRPPLAGNARLVAIEGRSGAGKTTLAEALAAETGWPVFHMDDVYPGWTGLAASVDLLACWVVMPLLNGANPRWRRYDWVQGRLAEWRTASVTDGLIIEGSGCGAAEIRPYLSILVWIDAPDEVRYRRLDLRDDAEAYAPYRGIWAHQENVFYAAHTPWEYADVVIDGTAPHQPAQQG</sequence>
<dbReference type="InterPro" id="IPR027417">
    <property type="entry name" value="P-loop_NTPase"/>
</dbReference>
<reference evidence="2 3" key="1">
    <citation type="journal article" date="2013" name="Genome Announc.">
        <title>Draft Genome Sequence of the Lignocellulose Decomposer Thermobifida fusca Strain TM51.</title>
        <authorList>
            <person name="Toth A."/>
            <person name="Barna T."/>
            <person name="Nagy I."/>
            <person name="Horvath B."/>
            <person name="Nagy I."/>
            <person name="Tancsics A."/>
            <person name="Kriszt B."/>
            <person name="Baka E."/>
            <person name="Fekete C."/>
            <person name="Kukolya J."/>
        </authorList>
    </citation>
    <scope>NUCLEOTIDE SEQUENCE [LARGE SCALE GENOMIC DNA]</scope>
    <source>
        <strain evidence="2 3">TM51</strain>
    </source>
</reference>
<protein>
    <recommendedName>
        <fullName evidence="4">(d)CMP kinase</fullName>
    </recommendedName>
</protein>
<keyword evidence="3" id="KW-1185">Reference proteome</keyword>
<proteinExistence type="predicted"/>
<evidence type="ECO:0000313" key="3">
    <source>
        <dbReference type="Proteomes" id="UP000014184"/>
    </source>
</evidence>
<evidence type="ECO:0000313" key="2">
    <source>
        <dbReference type="EMBL" id="EOR71003.1"/>
    </source>
</evidence>
<dbReference type="Proteomes" id="UP000014184">
    <property type="component" value="Unassembled WGS sequence"/>
</dbReference>
<feature type="region of interest" description="Disordered" evidence="1">
    <location>
        <begin position="1"/>
        <end position="25"/>
    </location>
</feature>
<gene>
    <name evidence="2" type="ORF">TM51_09911</name>
</gene>
<name>A0A9P2TA59_THEFU</name>
<dbReference type="SUPFAM" id="SSF52540">
    <property type="entry name" value="P-loop containing nucleoside triphosphate hydrolases"/>
    <property type="match status" value="1"/>
</dbReference>